<proteinExistence type="predicted"/>
<dbReference type="EMBL" id="CP010070">
    <property type="protein sequence ID" value="AIZ57231.1"/>
    <property type="molecule type" value="Genomic_DNA"/>
</dbReference>
<organism evidence="5 6">
    <name type="scientific">Candidatus Methanoplasma termitum</name>
    <dbReference type="NCBI Taxonomy" id="1577791"/>
    <lineage>
        <taxon>Archaea</taxon>
        <taxon>Methanobacteriati</taxon>
        <taxon>Thermoplasmatota</taxon>
        <taxon>Thermoplasmata</taxon>
        <taxon>Methanomassiliicoccales</taxon>
        <taxon>Methanomassiliicoccaceae</taxon>
        <taxon>Candidatus Methanoplasma</taxon>
    </lineage>
</organism>
<evidence type="ECO:0000313" key="6">
    <source>
        <dbReference type="Proteomes" id="UP000030787"/>
    </source>
</evidence>
<accession>A0A0A7LIA1</accession>
<dbReference type="AlphaFoldDB" id="A0A0A7LIA1"/>
<sequence>MFFFISGISLLSMEYRPDLIVEKDDEVYPPSDDSILLIGSFDVKEGERILEIGCGSGIVSMHCVLYGGVVTCGDINEKAVALTKKNMKLNSLYASVVETDVYSGVNSRFNTIIFNLPYLPVNEKGKLAKAWSGGEDGLGPLPKLLYGAPSHLLPGGRIIVVVSSLMDQEALRSILEGFEVRTLAELPLFFEELSVLEIIP</sequence>
<dbReference type="InterPro" id="IPR007848">
    <property type="entry name" value="Small_mtfrase_dom"/>
</dbReference>
<keyword evidence="6" id="KW-1185">Reference proteome</keyword>
<evidence type="ECO:0000259" key="4">
    <source>
        <dbReference type="Pfam" id="PF05175"/>
    </source>
</evidence>
<dbReference type="CDD" id="cd02440">
    <property type="entry name" value="AdoMet_MTases"/>
    <property type="match status" value="1"/>
</dbReference>
<evidence type="ECO:0000256" key="2">
    <source>
        <dbReference type="ARBA" id="ARBA00022679"/>
    </source>
</evidence>
<evidence type="ECO:0000256" key="1">
    <source>
        <dbReference type="ARBA" id="ARBA00022603"/>
    </source>
</evidence>
<dbReference type="Gene3D" id="3.40.50.150">
    <property type="entry name" value="Vaccinia Virus protein VP39"/>
    <property type="match status" value="1"/>
</dbReference>
<dbReference type="InterPro" id="IPR029063">
    <property type="entry name" value="SAM-dependent_MTases_sf"/>
</dbReference>
<dbReference type="SUPFAM" id="SSF53335">
    <property type="entry name" value="S-adenosyl-L-methionine-dependent methyltransferases"/>
    <property type="match status" value="1"/>
</dbReference>
<protein>
    <submittedName>
        <fullName evidence="5">Putative S-adenosylmethionine-dependent methyltransferase</fullName>
        <ecNumber evidence="5">2.1.1.-</ecNumber>
    </submittedName>
</protein>
<dbReference type="GO" id="GO:0008757">
    <property type="term" value="F:S-adenosylmethionine-dependent methyltransferase activity"/>
    <property type="evidence" value="ECO:0007669"/>
    <property type="project" value="TreeGrafter"/>
</dbReference>
<dbReference type="GO" id="GO:0008276">
    <property type="term" value="F:protein methyltransferase activity"/>
    <property type="evidence" value="ECO:0007669"/>
    <property type="project" value="TreeGrafter"/>
</dbReference>
<dbReference type="GO" id="GO:0035657">
    <property type="term" value="C:eRF1 methyltransferase complex"/>
    <property type="evidence" value="ECO:0007669"/>
    <property type="project" value="TreeGrafter"/>
</dbReference>
<dbReference type="KEGG" id="mear:Mpt1_c13700"/>
<evidence type="ECO:0000313" key="5">
    <source>
        <dbReference type="EMBL" id="AIZ57231.1"/>
    </source>
</evidence>
<dbReference type="InterPro" id="IPR004557">
    <property type="entry name" value="PrmC-related"/>
</dbReference>
<dbReference type="GO" id="GO:0032259">
    <property type="term" value="P:methylation"/>
    <property type="evidence" value="ECO:0007669"/>
    <property type="project" value="UniProtKB-KW"/>
</dbReference>
<keyword evidence="1 5" id="KW-0489">Methyltransferase</keyword>
<keyword evidence="3" id="KW-0949">S-adenosyl-L-methionine</keyword>
<dbReference type="STRING" id="1577791.Mpt1_c13700"/>
<dbReference type="PANTHER" id="PTHR45875:SF1">
    <property type="entry name" value="METHYLTRANSFERASE N6AMT1"/>
    <property type="match status" value="1"/>
</dbReference>
<dbReference type="EC" id="2.1.1.-" evidence="5"/>
<gene>
    <name evidence="5" type="ORF">Mpt1_c13700</name>
</gene>
<keyword evidence="2 5" id="KW-0808">Transferase</keyword>
<dbReference type="NCBIfam" id="TIGR00537">
    <property type="entry name" value="hemK_rel_arch"/>
    <property type="match status" value="1"/>
</dbReference>
<reference evidence="5 6" key="1">
    <citation type="journal article" date="2014" name="Appl. Environ. Microbiol.">
        <title>Comparative Genome Analysis of 'Candidatus Methanoplasma termitum' Indicates a New Mode of Energy Metabolism in the Seventh Order of Methanogens.</title>
        <authorList>
            <person name="Lang K."/>
            <person name="Schuldes J."/>
            <person name="Klingl A."/>
            <person name="Poehlein A."/>
            <person name="Daniel R."/>
            <person name="Brune A."/>
        </authorList>
    </citation>
    <scope>NUCLEOTIDE SEQUENCE [LARGE SCALE GENOMIC DNA]</scope>
    <source>
        <strain evidence="6">Mpt1</strain>
    </source>
</reference>
<dbReference type="Proteomes" id="UP000030787">
    <property type="component" value="Chromosome"/>
</dbReference>
<dbReference type="PANTHER" id="PTHR45875">
    <property type="entry name" value="METHYLTRANSFERASE N6AMT1"/>
    <property type="match status" value="1"/>
</dbReference>
<name>A0A0A7LIA1_9ARCH</name>
<feature type="domain" description="Methyltransferase small" evidence="4">
    <location>
        <begin position="34"/>
        <end position="177"/>
    </location>
</feature>
<dbReference type="InterPro" id="IPR052190">
    <property type="entry name" value="Euk-Arch_PrmC-MTase"/>
</dbReference>
<dbReference type="Pfam" id="PF05175">
    <property type="entry name" value="MTS"/>
    <property type="match status" value="1"/>
</dbReference>
<evidence type="ECO:0000256" key="3">
    <source>
        <dbReference type="ARBA" id="ARBA00022691"/>
    </source>
</evidence>
<dbReference type="HOGENOM" id="CLU_018398_6_2_2"/>